<comment type="caution">
    <text evidence="8">The sequence shown here is derived from an EMBL/GenBank/DDBJ whole genome shotgun (WGS) entry which is preliminary data.</text>
</comment>
<dbReference type="InterPro" id="IPR017900">
    <property type="entry name" value="4Fe4S_Fe_S_CS"/>
</dbReference>
<evidence type="ECO:0000313" key="9">
    <source>
        <dbReference type="Proteomes" id="UP000587396"/>
    </source>
</evidence>
<dbReference type="InterPro" id="IPR017896">
    <property type="entry name" value="4Fe4S_Fe-S-bd"/>
</dbReference>
<name>A0A842JGS8_9ACTN</name>
<keyword evidence="2" id="KW-0479">Metal-binding</keyword>
<keyword evidence="6" id="KW-0472">Membrane</keyword>
<evidence type="ECO:0000256" key="6">
    <source>
        <dbReference type="SAM" id="Phobius"/>
    </source>
</evidence>
<evidence type="ECO:0000256" key="2">
    <source>
        <dbReference type="ARBA" id="ARBA00022723"/>
    </source>
</evidence>
<protein>
    <submittedName>
        <fullName evidence="8">4Fe-4S dicluster domain-containing protein</fullName>
    </submittedName>
</protein>
<proteinExistence type="predicted"/>
<dbReference type="Proteomes" id="UP000587396">
    <property type="component" value="Unassembled WGS sequence"/>
</dbReference>
<dbReference type="PANTHER" id="PTHR43177:SF9">
    <property type="entry name" value="PROTEIN NRFC"/>
    <property type="match status" value="1"/>
</dbReference>
<dbReference type="Pfam" id="PF13247">
    <property type="entry name" value="Fer4_11"/>
    <property type="match status" value="1"/>
</dbReference>
<gene>
    <name evidence="8" type="ORF">H7313_12880</name>
</gene>
<dbReference type="GO" id="GO:0046872">
    <property type="term" value="F:metal ion binding"/>
    <property type="evidence" value="ECO:0007669"/>
    <property type="project" value="UniProtKB-KW"/>
</dbReference>
<keyword evidence="4" id="KW-0411">Iron-sulfur</keyword>
<feature type="domain" description="4Fe-4S ferredoxin-type" evidence="7">
    <location>
        <begin position="110"/>
        <end position="141"/>
    </location>
</feature>
<sequence length="262" mass="28048">MTNSGHDDSAGSVAPQPPAPQKQSGGISRRQFLAGLGGLGIGALLGASVVGIALPDGVYAIEASGGYLLVDSKKCAGCQSCMLACTLVHSGKENLALSRMQVHKNALASFPEDISQHQCRQCPEPSCVNACPVGAMHCDPETGARLVDEDRCVGCERCVEACPFTPSRVQWNFEERHAQKCDLCKNTPYWNHEGGPKGEQACVCVCPMQAIAFTNELPQQTDQGYDVNLRNEHFARMAFPIDDDAVVPAQVYLDSVMPKPKA</sequence>
<keyword evidence="9" id="KW-1185">Reference proteome</keyword>
<keyword evidence="1" id="KW-0004">4Fe-4S</keyword>
<dbReference type="EMBL" id="JACMSE010000011">
    <property type="protein sequence ID" value="MBC2890226.1"/>
    <property type="molecule type" value="Genomic_DNA"/>
</dbReference>
<dbReference type="RefSeq" id="WP_185905966.1">
    <property type="nucleotide sequence ID" value="NZ_JACMSE010000011.1"/>
</dbReference>
<evidence type="ECO:0000259" key="7">
    <source>
        <dbReference type="PROSITE" id="PS51379"/>
    </source>
</evidence>
<evidence type="ECO:0000256" key="4">
    <source>
        <dbReference type="ARBA" id="ARBA00023014"/>
    </source>
</evidence>
<reference evidence="8 9" key="1">
    <citation type="submission" date="2020-08" db="EMBL/GenBank/DDBJ databases">
        <authorList>
            <person name="Liu C."/>
            <person name="Sun Q."/>
        </authorList>
    </citation>
    <scope>NUCLEOTIDE SEQUENCE [LARGE SCALE GENOMIC DNA]</scope>
    <source>
        <strain evidence="8 9">N22</strain>
    </source>
</reference>
<organism evidence="8 9">
    <name type="scientific">Gordonibacter massiliensis</name>
    <name type="common">ex Traore et al. 2017</name>
    <dbReference type="NCBI Taxonomy" id="1841863"/>
    <lineage>
        <taxon>Bacteria</taxon>
        <taxon>Bacillati</taxon>
        <taxon>Actinomycetota</taxon>
        <taxon>Coriobacteriia</taxon>
        <taxon>Eggerthellales</taxon>
        <taxon>Eggerthellaceae</taxon>
        <taxon>Gordonibacter</taxon>
    </lineage>
</organism>
<dbReference type="GO" id="GO:0051539">
    <property type="term" value="F:4 iron, 4 sulfur cluster binding"/>
    <property type="evidence" value="ECO:0007669"/>
    <property type="project" value="UniProtKB-KW"/>
</dbReference>
<accession>A0A842JGS8</accession>
<keyword evidence="6" id="KW-1133">Transmembrane helix</keyword>
<dbReference type="PROSITE" id="PS00198">
    <property type="entry name" value="4FE4S_FER_1"/>
    <property type="match status" value="1"/>
</dbReference>
<dbReference type="InterPro" id="IPR006311">
    <property type="entry name" value="TAT_signal"/>
</dbReference>
<feature type="region of interest" description="Disordered" evidence="5">
    <location>
        <begin position="1"/>
        <end position="26"/>
    </location>
</feature>
<dbReference type="PROSITE" id="PS51318">
    <property type="entry name" value="TAT"/>
    <property type="match status" value="1"/>
</dbReference>
<evidence type="ECO:0000313" key="8">
    <source>
        <dbReference type="EMBL" id="MBC2890226.1"/>
    </source>
</evidence>
<dbReference type="SUPFAM" id="SSF54862">
    <property type="entry name" value="4Fe-4S ferredoxins"/>
    <property type="match status" value="1"/>
</dbReference>
<feature type="transmembrane region" description="Helical" evidence="6">
    <location>
        <begin position="32"/>
        <end position="54"/>
    </location>
</feature>
<evidence type="ECO:0000256" key="1">
    <source>
        <dbReference type="ARBA" id="ARBA00022485"/>
    </source>
</evidence>
<dbReference type="InterPro" id="IPR050954">
    <property type="entry name" value="ET_IronSulfur_Cluster-Binding"/>
</dbReference>
<evidence type="ECO:0000256" key="5">
    <source>
        <dbReference type="SAM" id="MobiDB-lite"/>
    </source>
</evidence>
<dbReference type="PANTHER" id="PTHR43177">
    <property type="entry name" value="PROTEIN NRFC"/>
    <property type="match status" value="1"/>
</dbReference>
<evidence type="ECO:0000256" key="3">
    <source>
        <dbReference type="ARBA" id="ARBA00023004"/>
    </source>
</evidence>
<dbReference type="AlphaFoldDB" id="A0A842JGS8"/>
<dbReference type="CDD" id="cd10550">
    <property type="entry name" value="DMSOR_beta_like"/>
    <property type="match status" value="1"/>
</dbReference>
<feature type="domain" description="4Fe-4S ferredoxin-type" evidence="7">
    <location>
        <begin position="143"/>
        <end position="172"/>
    </location>
</feature>
<keyword evidence="3" id="KW-0408">Iron</keyword>
<dbReference type="PROSITE" id="PS51379">
    <property type="entry name" value="4FE4S_FER_2"/>
    <property type="match status" value="3"/>
</dbReference>
<keyword evidence="6" id="KW-0812">Transmembrane</keyword>
<dbReference type="Gene3D" id="3.30.70.20">
    <property type="match status" value="2"/>
</dbReference>
<feature type="domain" description="4Fe-4S ferredoxin-type" evidence="7">
    <location>
        <begin position="66"/>
        <end position="85"/>
    </location>
</feature>